<evidence type="ECO:0000256" key="17">
    <source>
        <dbReference type="RuleBase" id="RU000382"/>
    </source>
</evidence>
<dbReference type="GO" id="GO:0008117">
    <property type="term" value="F:sphinganine-1-phosphate aldolase activity"/>
    <property type="evidence" value="ECO:0007669"/>
    <property type="project" value="UniProtKB-EC"/>
</dbReference>
<comment type="subcellular location">
    <subcellularLocation>
        <location evidence="2">Endoplasmic reticulum membrane</location>
        <topology evidence="2">Single-pass membrane protein</topology>
    </subcellularLocation>
</comment>
<dbReference type="Gene3D" id="6.10.140.2150">
    <property type="match status" value="1"/>
</dbReference>
<organism evidence="18 19">
    <name type="scientific">Apolygus lucorum</name>
    <name type="common">Small green plant bug</name>
    <name type="synonym">Lygocoris lucorum</name>
    <dbReference type="NCBI Taxonomy" id="248454"/>
    <lineage>
        <taxon>Eukaryota</taxon>
        <taxon>Metazoa</taxon>
        <taxon>Ecdysozoa</taxon>
        <taxon>Arthropoda</taxon>
        <taxon>Hexapoda</taxon>
        <taxon>Insecta</taxon>
        <taxon>Pterygota</taxon>
        <taxon>Neoptera</taxon>
        <taxon>Paraneoptera</taxon>
        <taxon>Hemiptera</taxon>
        <taxon>Heteroptera</taxon>
        <taxon>Panheteroptera</taxon>
        <taxon>Cimicomorpha</taxon>
        <taxon>Miridae</taxon>
        <taxon>Mirini</taxon>
        <taxon>Apolygus</taxon>
    </lineage>
</organism>
<evidence type="ECO:0000256" key="6">
    <source>
        <dbReference type="ARBA" id="ARBA00022824"/>
    </source>
</evidence>
<comment type="pathway">
    <text evidence="3">Lipid metabolism; sphingolipid metabolism.</text>
</comment>
<keyword evidence="5" id="KW-0812">Transmembrane</keyword>
<dbReference type="GO" id="GO:0005789">
    <property type="term" value="C:endoplasmic reticulum membrane"/>
    <property type="evidence" value="ECO:0007669"/>
    <property type="project" value="UniProtKB-SubCell"/>
</dbReference>
<name>A0A6A4JX72_APOLU</name>
<accession>A0A6A4JX72</accession>
<dbReference type="OrthoDB" id="10254570at2759"/>
<evidence type="ECO:0000256" key="16">
    <source>
        <dbReference type="PIRSR" id="PIRSR602129-50"/>
    </source>
</evidence>
<dbReference type="Gene3D" id="3.40.640.10">
    <property type="entry name" value="Type I PLP-dependent aspartate aminotransferase-like (Major domain)"/>
    <property type="match status" value="1"/>
</dbReference>
<evidence type="ECO:0000256" key="4">
    <source>
        <dbReference type="ARBA" id="ARBA00004991"/>
    </source>
</evidence>
<sequence>MDLVSWIPEFCEVPFKTLAAFSTGLLCVEPVLKMDNVALGVGTLKKSINGHFAGQEPWRIVTVTATSVLASVWLWNFAFQQESIYNRVKKFAFRMGKKIPLVRDKIEEEMVKATLAFEKDVTDRWGDLSFVGELRQHGMKADDVMKELEANLKLGHYDWQKGFVSGAVYYNSKELIDLLTRVYGMSSYTNPLHSDVFPGVNKMEAEVVSIANRLFHGSSTACGTMTTGGSESIIMACKAYRDYAVDVKGVTTPEMILPRTAHPAFDKAAAYFNIFVRHIDVDPLTTCVLVKQVKKAINSQTIMIVGSVPNYPYGTVDDIEALAALGRKYDVPVHADCCLGGFLTAFMEKAGYSLPPFDFSVPGVTSISADTHKYGFAPKGSSVVLYSHPKYRHYQYTVTTDWPGGVYGSPTVNGSRAGGIIAACWATLMYFGMDGYVDATKRIIETAHFIEKRLQKVKGIFIFGKPITSVIAIGSDDFHVYHLSEHLNKRGWNLNPLQFPPGIHLCVTHLHTREGVAEKFVKDVEEIVDMLLKNPQEDLTGKMAIYGTSAAIADRSIVGEVTKRFIDSMYYSPTDTTSHTNSKEANGVNTSAKNGHINIS</sequence>
<keyword evidence="9" id="KW-1133">Transmembrane helix</keyword>
<dbReference type="PANTHER" id="PTHR42735">
    <property type="match status" value="1"/>
</dbReference>
<evidence type="ECO:0000256" key="15">
    <source>
        <dbReference type="ARBA" id="ARBA00042568"/>
    </source>
</evidence>
<keyword evidence="10" id="KW-0443">Lipid metabolism</keyword>
<dbReference type="Proteomes" id="UP000466442">
    <property type="component" value="Linkage Group LG9"/>
</dbReference>
<evidence type="ECO:0000256" key="9">
    <source>
        <dbReference type="ARBA" id="ARBA00022989"/>
    </source>
</evidence>
<gene>
    <name evidence="18" type="ORF">GE061_018892</name>
</gene>
<dbReference type="InterPro" id="IPR015422">
    <property type="entry name" value="PyrdxlP-dep_Trfase_small"/>
</dbReference>
<dbReference type="Gene3D" id="3.90.1150.10">
    <property type="entry name" value="Aspartate Aminotransferase, domain 1"/>
    <property type="match status" value="1"/>
</dbReference>
<evidence type="ECO:0000256" key="8">
    <source>
        <dbReference type="ARBA" id="ARBA00022919"/>
    </source>
</evidence>
<dbReference type="InterPro" id="IPR002129">
    <property type="entry name" value="PyrdxlP-dep_de-COase"/>
</dbReference>
<evidence type="ECO:0000256" key="1">
    <source>
        <dbReference type="ARBA" id="ARBA00001933"/>
    </source>
</evidence>
<evidence type="ECO:0000256" key="2">
    <source>
        <dbReference type="ARBA" id="ARBA00004389"/>
    </source>
</evidence>
<evidence type="ECO:0000256" key="10">
    <source>
        <dbReference type="ARBA" id="ARBA00023098"/>
    </source>
</evidence>
<evidence type="ECO:0000313" key="18">
    <source>
        <dbReference type="EMBL" id="KAF6204731.1"/>
    </source>
</evidence>
<dbReference type="InterPro" id="IPR015421">
    <property type="entry name" value="PyrdxlP-dep_Trfase_major"/>
</dbReference>
<keyword evidence="19" id="KW-1185">Reference proteome</keyword>
<keyword evidence="12 17" id="KW-0456">Lyase</keyword>
<dbReference type="SUPFAM" id="SSF53383">
    <property type="entry name" value="PLP-dependent transferases"/>
    <property type="match status" value="1"/>
</dbReference>
<comment type="cofactor">
    <cofactor evidence="1 16 17">
        <name>pyridoxal 5'-phosphate</name>
        <dbReference type="ChEBI" id="CHEBI:597326"/>
    </cofactor>
</comment>
<evidence type="ECO:0000256" key="11">
    <source>
        <dbReference type="ARBA" id="ARBA00023136"/>
    </source>
</evidence>
<keyword evidence="8" id="KW-0746">Sphingolipid metabolism</keyword>
<dbReference type="GO" id="GO:0019752">
    <property type="term" value="P:carboxylic acid metabolic process"/>
    <property type="evidence" value="ECO:0007669"/>
    <property type="project" value="InterPro"/>
</dbReference>
<evidence type="ECO:0000313" key="19">
    <source>
        <dbReference type="Proteomes" id="UP000466442"/>
    </source>
</evidence>
<dbReference type="PANTHER" id="PTHR42735:SF6">
    <property type="entry name" value="SPHINGOSINE-1-PHOSPHATE LYASE 1"/>
    <property type="match status" value="1"/>
</dbReference>
<comment type="similarity">
    <text evidence="13">Belongs to the group II decarboxylase family. Sphingosine-1-phosphate lyase subfamily.</text>
</comment>
<dbReference type="FunFam" id="3.40.640.10:FF:000020">
    <property type="entry name" value="sphingosine-1-phosphate lyase 1"/>
    <property type="match status" value="1"/>
</dbReference>
<dbReference type="Pfam" id="PF00282">
    <property type="entry name" value="Pyridoxal_deC"/>
    <property type="match status" value="1"/>
</dbReference>
<feature type="modified residue" description="N6-(pyridoxal phosphate)lysine" evidence="16">
    <location>
        <position position="373"/>
    </location>
</feature>
<evidence type="ECO:0000256" key="3">
    <source>
        <dbReference type="ARBA" id="ARBA00004760"/>
    </source>
</evidence>
<dbReference type="EMBL" id="WIXP02000009">
    <property type="protein sequence ID" value="KAF6204731.1"/>
    <property type="molecule type" value="Genomic_DNA"/>
</dbReference>
<proteinExistence type="inferred from homology"/>
<evidence type="ECO:0000256" key="13">
    <source>
        <dbReference type="ARBA" id="ARBA00038302"/>
    </source>
</evidence>
<reference evidence="18" key="1">
    <citation type="journal article" date="2021" name="Mol. Ecol. Resour.">
        <title>Apolygus lucorum genome provides insights into omnivorousness and mesophyll feeding.</title>
        <authorList>
            <person name="Liu Y."/>
            <person name="Liu H."/>
            <person name="Wang H."/>
            <person name="Huang T."/>
            <person name="Liu B."/>
            <person name="Yang B."/>
            <person name="Yin L."/>
            <person name="Li B."/>
            <person name="Zhang Y."/>
            <person name="Zhang S."/>
            <person name="Jiang F."/>
            <person name="Zhang X."/>
            <person name="Ren Y."/>
            <person name="Wang B."/>
            <person name="Wang S."/>
            <person name="Lu Y."/>
            <person name="Wu K."/>
            <person name="Fan W."/>
            <person name="Wang G."/>
        </authorList>
    </citation>
    <scope>NUCLEOTIDE SEQUENCE</scope>
    <source>
        <strain evidence="18">12Hb</strain>
    </source>
</reference>
<dbReference type="GO" id="GO:0030170">
    <property type="term" value="F:pyridoxal phosphate binding"/>
    <property type="evidence" value="ECO:0007669"/>
    <property type="project" value="InterPro"/>
</dbReference>
<comment type="pathway">
    <text evidence="4">Sphingolipid metabolism.</text>
</comment>
<dbReference type="EC" id="4.1.2.27" evidence="14"/>
<dbReference type="InterPro" id="IPR015424">
    <property type="entry name" value="PyrdxlP-dep_Trfase"/>
</dbReference>
<dbReference type="AlphaFoldDB" id="A0A6A4JX72"/>
<dbReference type="InterPro" id="IPR050477">
    <property type="entry name" value="GrpII_AminoAcid_Decarb"/>
</dbReference>
<dbReference type="FunFam" id="3.90.1150.10:FF:000247">
    <property type="entry name" value="Sphingosine phosphate lyase, putative"/>
    <property type="match status" value="1"/>
</dbReference>
<keyword evidence="6" id="KW-0256">Endoplasmic reticulum</keyword>
<evidence type="ECO:0000256" key="14">
    <source>
        <dbReference type="ARBA" id="ARBA00038965"/>
    </source>
</evidence>
<evidence type="ECO:0000256" key="5">
    <source>
        <dbReference type="ARBA" id="ARBA00022692"/>
    </source>
</evidence>
<dbReference type="GO" id="GO:0030149">
    <property type="term" value="P:sphingolipid catabolic process"/>
    <property type="evidence" value="ECO:0007669"/>
    <property type="project" value="TreeGrafter"/>
</dbReference>
<dbReference type="FunFam" id="6.10.140.2150:FF:000001">
    <property type="entry name" value="Sphingosine-1-phosphate lyase 1"/>
    <property type="match status" value="1"/>
</dbReference>
<keyword evidence="11" id="KW-0472">Membrane</keyword>
<evidence type="ECO:0000256" key="12">
    <source>
        <dbReference type="ARBA" id="ARBA00023239"/>
    </source>
</evidence>
<evidence type="ECO:0000256" key="7">
    <source>
        <dbReference type="ARBA" id="ARBA00022898"/>
    </source>
</evidence>
<keyword evidence="7 16" id="KW-0663">Pyridoxal phosphate</keyword>
<protein>
    <recommendedName>
        <fullName evidence="14">sphinganine-1-phosphate aldolase</fullName>
        <ecNumber evidence="14">4.1.2.27</ecNumber>
    </recommendedName>
    <alternativeName>
        <fullName evidence="15">Sphingosine-1-phosphate aldolase</fullName>
    </alternativeName>
</protein>
<comment type="caution">
    <text evidence="18">The sequence shown here is derived from an EMBL/GenBank/DDBJ whole genome shotgun (WGS) entry which is preliminary data.</text>
</comment>